<comment type="caution">
    <text evidence="2">The sequence shown here is derived from an EMBL/GenBank/DDBJ whole genome shotgun (WGS) entry which is preliminary data.</text>
</comment>
<organism evidence="2 3">
    <name type="scientific">Mycena belliarum</name>
    <dbReference type="NCBI Taxonomy" id="1033014"/>
    <lineage>
        <taxon>Eukaryota</taxon>
        <taxon>Fungi</taxon>
        <taxon>Dikarya</taxon>
        <taxon>Basidiomycota</taxon>
        <taxon>Agaricomycotina</taxon>
        <taxon>Agaricomycetes</taxon>
        <taxon>Agaricomycetidae</taxon>
        <taxon>Agaricales</taxon>
        <taxon>Marasmiineae</taxon>
        <taxon>Mycenaceae</taxon>
        <taxon>Mycena</taxon>
    </lineage>
</organism>
<accession>A0AAD6UC09</accession>
<evidence type="ECO:0000256" key="1">
    <source>
        <dbReference type="SAM" id="MobiDB-lite"/>
    </source>
</evidence>
<evidence type="ECO:0000313" key="2">
    <source>
        <dbReference type="EMBL" id="KAJ7098565.1"/>
    </source>
</evidence>
<feature type="compositionally biased region" description="Low complexity" evidence="1">
    <location>
        <begin position="317"/>
        <end position="338"/>
    </location>
</feature>
<feature type="region of interest" description="Disordered" evidence="1">
    <location>
        <begin position="167"/>
        <end position="186"/>
    </location>
</feature>
<proteinExistence type="predicted"/>
<sequence>MPIVVVERGDVRCDDMSLLSSTRWQRCRPLRPQAKLKLKASRARARRVAAAADSDLLGPPPSPACNVITSTSTPQTHDLAAPFALPLSLQPAHDFYHPVHPSLPRTSTALPVAVPRSRRRPFQGTALRPPCAVGSPRLGLPPAWTSSSTYEPRTSLRQRLRCLLRLRGSPRPPLPPQRSRRTAVERPGNLHYAVQHPTLPPQPCALAIVVRHRERPASPAHGVACSIRAAQRGVRTYQAESACVGVVSCRTHAGASRNVAEHGRAFSLQAASEPATPPSPLRCPPDARDTRGRSPARRPTAQSLARRGTRRRHAEQRASQSPCSRRASSRAPGSRAGSPDARSPQTRR</sequence>
<evidence type="ECO:0000313" key="3">
    <source>
        <dbReference type="Proteomes" id="UP001222325"/>
    </source>
</evidence>
<gene>
    <name evidence="2" type="ORF">B0H15DRAFT_581807</name>
</gene>
<protein>
    <submittedName>
        <fullName evidence="2">Uncharacterized protein</fullName>
    </submittedName>
</protein>
<keyword evidence="3" id="KW-1185">Reference proteome</keyword>
<feature type="region of interest" description="Disordered" evidence="1">
    <location>
        <begin position="270"/>
        <end position="348"/>
    </location>
</feature>
<reference evidence="2" key="1">
    <citation type="submission" date="2023-03" db="EMBL/GenBank/DDBJ databases">
        <title>Massive genome expansion in bonnet fungi (Mycena s.s.) driven by repeated elements and novel gene families across ecological guilds.</title>
        <authorList>
            <consortium name="Lawrence Berkeley National Laboratory"/>
            <person name="Harder C.B."/>
            <person name="Miyauchi S."/>
            <person name="Viragh M."/>
            <person name="Kuo A."/>
            <person name="Thoen E."/>
            <person name="Andreopoulos B."/>
            <person name="Lu D."/>
            <person name="Skrede I."/>
            <person name="Drula E."/>
            <person name="Henrissat B."/>
            <person name="Morin E."/>
            <person name="Kohler A."/>
            <person name="Barry K."/>
            <person name="LaButti K."/>
            <person name="Morin E."/>
            <person name="Salamov A."/>
            <person name="Lipzen A."/>
            <person name="Mereny Z."/>
            <person name="Hegedus B."/>
            <person name="Baldrian P."/>
            <person name="Stursova M."/>
            <person name="Weitz H."/>
            <person name="Taylor A."/>
            <person name="Grigoriev I.V."/>
            <person name="Nagy L.G."/>
            <person name="Martin F."/>
            <person name="Kauserud H."/>
        </authorList>
    </citation>
    <scope>NUCLEOTIDE SEQUENCE</scope>
    <source>
        <strain evidence="2">CBHHK173m</strain>
    </source>
</reference>
<dbReference type="Proteomes" id="UP001222325">
    <property type="component" value="Unassembled WGS sequence"/>
</dbReference>
<name>A0AAD6UC09_9AGAR</name>
<dbReference type="AlphaFoldDB" id="A0AAD6UC09"/>
<dbReference type="EMBL" id="JARJCN010000008">
    <property type="protein sequence ID" value="KAJ7098565.1"/>
    <property type="molecule type" value="Genomic_DNA"/>
</dbReference>